<dbReference type="PANTHER" id="PTHR30419">
    <property type="entry name" value="HTH-TYPE TRANSCRIPTIONAL REGULATOR YBHD"/>
    <property type="match status" value="1"/>
</dbReference>
<gene>
    <name evidence="7" type="primary">gbpR_2</name>
    <name evidence="7" type="ORF">LMG23994_01060</name>
</gene>
<dbReference type="InterPro" id="IPR036388">
    <property type="entry name" value="WH-like_DNA-bd_sf"/>
</dbReference>
<protein>
    <submittedName>
        <fullName evidence="7">HTH-type transcriptional regulator GbpR</fullName>
    </submittedName>
</protein>
<organism evidence="7 8">
    <name type="scientific">Cupriavidus pinatubonensis</name>
    <dbReference type="NCBI Taxonomy" id="248026"/>
    <lineage>
        <taxon>Bacteria</taxon>
        <taxon>Pseudomonadati</taxon>
        <taxon>Pseudomonadota</taxon>
        <taxon>Betaproteobacteria</taxon>
        <taxon>Burkholderiales</taxon>
        <taxon>Burkholderiaceae</taxon>
        <taxon>Cupriavidus</taxon>
    </lineage>
</organism>
<evidence type="ECO:0000259" key="6">
    <source>
        <dbReference type="PROSITE" id="PS50931"/>
    </source>
</evidence>
<dbReference type="InterPro" id="IPR036390">
    <property type="entry name" value="WH_DNA-bd_sf"/>
</dbReference>
<dbReference type="PROSITE" id="PS50931">
    <property type="entry name" value="HTH_LYSR"/>
    <property type="match status" value="1"/>
</dbReference>
<evidence type="ECO:0000256" key="4">
    <source>
        <dbReference type="ARBA" id="ARBA00023163"/>
    </source>
</evidence>
<keyword evidence="8" id="KW-1185">Reference proteome</keyword>
<comment type="caution">
    <text evidence="7">The sequence shown here is derived from an EMBL/GenBank/DDBJ whole genome shotgun (WGS) entry which is preliminary data.</text>
</comment>
<dbReference type="Gene3D" id="1.10.10.10">
    <property type="entry name" value="Winged helix-like DNA-binding domain superfamily/Winged helix DNA-binding domain"/>
    <property type="match status" value="1"/>
</dbReference>
<sequence>MACQRLGRSLGQPPALRDSREYRRDSRQEWTTNGSYNAPTPFLRLLVDAMRFEDIEAFLVVTQHANLHRAAAALGVTQSALSKTLARLEAEAGMPLFERTPRGLVLTSVGKTLHAHARKISLAASDMRQELAEQRVAKAGTVRLGAIPYLVPSLLSPLLAQFFVSRPLAVFSIETHLSARLMAVLQNGDVDLILAARPTSLPEDVCGLPLGPLTMQIVARSEHPRRARFRSLADLTEERWAVPASSLYLRQWLEERFTAVGLPPPRVAVESTASPVAFGELLRHSDLLGIMPPRILKQAEGQGLEAIEGPGMAWQHDLAIFWRADGYLSPICQDFRDAVVSWCEQADI</sequence>
<dbReference type="Gene3D" id="3.40.190.10">
    <property type="entry name" value="Periplasmic binding protein-like II"/>
    <property type="match status" value="2"/>
</dbReference>
<accession>A0ABN7Y188</accession>
<keyword evidence="2" id="KW-0805">Transcription regulation</keyword>
<dbReference type="PRINTS" id="PR00039">
    <property type="entry name" value="HTHLYSR"/>
</dbReference>
<dbReference type="InterPro" id="IPR000847">
    <property type="entry name" value="LysR_HTH_N"/>
</dbReference>
<evidence type="ECO:0000313" key="7">
    <source>
        <dbReference type="EMBL" id="CAG9166978.1"/>
    </source>
</evidence>
<dbReference type="Pfam" id="PF03466">
    <property type="entry name" value="LysR_substrate"/>
    <property type="match status" value="1"/>
</dbReference>
<evidence type="ECO:0000256" key="2">
    <source>
        <dbReference type="ARBA" id="ARBA00023015"/>
    </source>
</evidence>
<keyword evidence="4" id="KW-0804">Transcription</keyword>
<comment type="similarity">
    <text evidence="1">Belongs to the LysR transcriptional regulatory family.</text>
</comment>
<dbReference type="SUPFAM" id="SSF53850">
    <property type="entry name" value="Periplasmic binding protein-like II"/>
    <property type="match status" value="1"/>
</dbReference>
<dbReference type="SUPFAM" id="SSF46785">
    <property type="entry name" value="Winged helix' DNA-binding domain"/>
    <property type="match status" value="1"/>
</dbReference>
<keyword evidence="3" id="KW-0238">DNA-binding</keyword>
<evidence type="ECO:0000256" key="3">
    <source>
        <dbReference type="ARBA" id="ARBA00023125"/>
    </source>
</evidence>
<reference evidence="7 8" key="1">
    <citation type="submission" date="2021-08" db="EMBL/GenBank/DDBJ databases">
        <authorList>
            <person name="Peeters C."/>
        </authorList>
    </citation>
    <scope>NUCLEOTIDE SEQUENCE [LARGE SCALE GENOMIC DNA]</scope>
    <source>
        <strain evidence="7 8">LMG 23994</strain>
    </source>
</reference>
<evidence type="ECO:0000313" key="8">
    <source>
        <dbReference type="Proteomes" id="UP000701702"/>
    </source>
</evidence>
<proteinExistence type="inferred from homology"/>
<feature type="region of interest" description="Disordered" evidence="5">
    <location>
        <begin position="1"/>
        <end position="33"/>
    </location>
</feature>
<evidence type="ECO:0000256" key="1">
    <source>
        <dbReference type="ARBA" id="ARBA00009437"/>
    </source>
</evidence>
<dbReference type="InterPro" id="IPR050950">
    <property type="entry name" value="HTH-type_LysR_regulators"/>
</dbReference>
<dbReference type="InterPro" id="IPR005119">
    <property type="entry name" value="LysR_subst-bd"/>
</dbReference>
<feature type="compositionally biased region" description="Basic and acidic residues" evidence="5">
    <location>
        <begin position="17"/>
        <end position="28"/>
    </location>
</feature>
<dbReference type="PANTHER" id="PTHR30419:SF8">
    <property type="entry name" value="NITROGEN ASSIMILATION TRANSCRIPTIONAL ACTIVATOR-RELATED"/>
    <property type="match status" value="1"/>
</dbReference>
<name>A0ABN7Y188_9BURK</name>
<dbReference type="Proteomes" id="UP000701702">
    <property type="component" value="Unassembled WGS sequence"/>
</dbReference>
<evidence type="ECO:0000256" key="5">
    <source>
        <dbReference type="SAM" id="MobiDB-lite"/>
    </source>
</evidence>
<dbReference type="Pfam" id="PF00126">
    <property type="entry name" value="HTH_1"/>
    <property type="match status" value="1"/>
</dbReference>
<feature type="domain" description="HTH lysR-type" evidence="6">
    <location>
        <begin position="50"/>
        <end position="107"/>
    </location>
</feature>
<dbReference type="EMBL" id="CAJZAF010000004">
    <property type="protein sequence ID" value="CAG9166978.1"/>
    <property type="molecule type" value="Genomic_DNA"/>
</dbReference>